<feature type="transmembrane region" description="Helical" evidence="11">
    <location>
        <begin position="361"/>
        <end position="382"/>
    </location>
</feature>
<dbReference type="InterPro" id="IPR020846">
    <property type="entry name" value="MFS_dom"/>
</dbReference>
<feature type="transmembrane region" description="Helical" evidence="11">
    <location>
        <begin position="149"/>
        <end position="171"/>
    </location>
</feature>
<dbReference type="PANTHER" id="PTHR23501:SF50">
    <property type="entry name" value="MFS SIDEROCHROME IRON TRANSPORTER MIRB (AFU_ORTHOLOGUE AFUA_3G03640)-RELATED"/>
    <property type="match status" value="1"/>
</dbReference>
<evidence type="ECO:0000256" key="10">
    <source>
        <dbReference type="SAM" id="MobiDB-lite"/>
    </source>
</evidence>
<evidence type="ECO:0000256" key="8">
    <source>
        <dbReference type="ARBA" id="ARBA00023065"/>
    </source>
</evidence>
<feature type="compositionally biased region" description="Basic and acidic residues" evidence="10">
    <location>
        <begin position="28"/>
        <end position="38"/>
    </location>
</feature>
<dbReference type="FunFam" id="1.20.1250.20:FF:000302">
    <property type="entry name" value="MFS siderochrome iron transporter MirB"/>
    <property type="match status" value="1"/>
</dbReference>
<evidence type="ECO:0000256" key="5">
    <source>
        <dbReference type="ARBA" id="ARBA00022692"/>
    </source>
</evidence>
<feature type="domain" description="Major facilitator superfamily (MFS) profile" evidence="12">
    <location>
        <begin position="84"/>
        <end position="588"/>
    </location>
</feature>
<sequence>MALLSGVKAAFHRPSTEENHSAPAVVDAHSERTDKDGVTDDAAAVNDGRDGRSEPDHPADNLQRGVQEVEAVTMTWSKTTLIAVFCNIWLLYLVNAFQNAILGSLLPYVTSDFESHSLLNVIYVVAGSMTAAVFIPLSKILDLWGRAEGFAIMVTFSTLGLILMASCNGIAMFCAAYVFYNLGFTGMTYCIDVITADSSKLKNRGLAYAFTSSPFMITAFAGPKAAEDFLEHINWRWGFGCFSIIFPIVALPLYFVLKLHRRKAQKEGVLLDEKSGRTWSETIWYYIVEFDALGVLLFSSGLTVFLLPFTLAGEAPNGWASDYVIAMIVVGFVVLCAFGLYEWFLAPKPMLTYSMLSDRTVVGTCMLCISYQISYYCWAHYFTSFLQAVNNLTVAQAGYVDNTFSVVSGVLLFIVGFAIRKTGHFKWLLYIAVPLYVLAQGLMIYFRRPNQSVGYLIMCEVFISIGGSTFIIIQQVAILAAVDHQYVAVALSLLNVVGTTGGAIGATISGSIWTNTFRKALIRYLPESALPDLDSIYGDLETQLLFKVGSPERLAIQEAYGYAQTRMLAAGTSFMVLAFVGVLLMRNINVAKISQTKGTVF</sequence>
<evidence type="ECO:0000256" key="3">
    <source>
        <dbReference type="ARBA" id="ARBA00022448"/>
    </source>
</evidence>
<keyword evidence="3" id="KW-0813">Transport</keyword>
<protein>
    <submittedName>
        <fullName evidence="13">General substrate transporter</fullName>
    </submittedName>
</protein>
<feature type="transmembrane region" description="Helical" evidence="11">
    <location>
        <begin position="452"/>
        <end position="473"/>
    </location>
</feature>
<gene>
    <name evidence="13" type="ORF">C7999DRAFT_43560</name>
</gene>
<keyword evidence="9 11" id="KW-0472">Membrane</keyword>
<comment type="similarity">
    <text evidence="2">Belongs to the major facilitator superfamily.</text>
</comment>
<reference evidence="13" key="2">
    <citation type="submission" date="2023-05" db="EMBL/GenBank/DDBJ databases">
        <authorList>
            <consortium name="Lawrence Berkeley National Laboratory"/>
            <person name="Steindorff A."/>
            <person name="Hensen N."/>
            <person name="Bonometti L."/>
            <person name="Westerberg I."/>
            <person name="Brannstrom I.O."/>
            <person name="Guillou S."/>
            <person name="Cros-Aarteil S."/>
            <person name="Calhoun S."/>
            <person name="Haridas S."/>
            <person name="Kuo A."/>
            <person name="Mondo S."/>
            <person name="Pangilinan J."/>
            <person name="Riley R."/>
            <person name="Labutti K."/>
            <person name="Andreopoulos B."/>
            <person name="Lipzen A."/>
            <person name="Chen C."/>
            <person name="Yanf M."/>
            <person name="Daum C."/>
            <person name="Ng V."/>
            <person name="Clum A."/>
            <person name="Ohm R."/>
            <person name="Martin F."/>
            <person name="Silar P."/>
            <person name="Natvig D."/>
            <person name="Lalanne C."/>
            <person name="Gautier V."/>
            <person name="Ament-Velasquez S.L."/>
            <person name="Kruys A."/>
            <person name="Hutchinson M.I."/>
            <person name="Powell A.J."/>
            <person name="Barry K."/>
            <person name="Miller A.N."/>
            <person name="Grigoriev I.V."/>
            <person name="Debuchy R."/>
            <person name="Gladieux P."/>
            <person name="Thoren M.H."/>
            <person name="Johannesson H."/>
        </authorList>
    </citation>
    <scope>NUCLEOTIDE SEQUENCE</scope>
    <source>
        <strain evidence="13">CBS 359.72</strain>
    </source>
</reference>
<keyword evidence="7" id="KW-0408">Iron</keyword>
<evidence type="ECO:0000313" key="14">
    <source>
        <dbReference type="Proteomes" id="UP001303647"/>
    </source>
</evidence>
<evidence type="ECO:0000313" key="13">
    <source>
        <dbReference type="EMBL" id="KAK4244829.1"/>
    </source>
</evidence>
<dbReference type="EMBL" id="MU857722">
    <property type="protein sequence ID" value="KAK4244829.1"/>
    <property type="molecule type" value="Genomic_DNA"/>
</dbReference>
<proteinExistence type="inferred from homology"/>
<keyword evidence="8" id="KW-0406">Ion transport</keyword>
<dbReference type="PANTHER" id="PTHR23501">
    <property type="entry name" value="MAJOR FACILITATOR SUPERFAMILY"/>
    <property type="match status" value="1"/>
</dbReference>
<comment type="subcellular location">
    <subcellularLocation>
        <location evidence="1">Membrane</location>
        <topology evidence="1">Multi-pass membrane protein</topology>
    </subcellularLocation>
</comment>
<dbReference type="GO" id="GO:0022857">
    <property type="term" value="F:transmembrane transporter activity"/>
    <property type="evidence" value="ECO:0007669"/>
    <property type="project" value="InterPro"/>
</dbReference>
<keyword evidence="14" id="KW-1185">Reference proteome</keyword>
<evidence type="ECO:0000256" key="6">
    <source>
        <dbReference type="ARBA" id="ARBA00022989"/>
    </source>
</evidence>
<dbReference type="PROSITE" id="PS50850">
    <property type="entry name" value="MFS"/>
    <property type="match status" value="1"/>
</dbReference>
<dbReference type="AlphaFoldDB" id="A0AAN7CMI9"/>
<dbReference type="SUPFAM" id="SSF103473">
    <property type="entry name" value="MFS general substrate transporter"/>
    <property type="match status" value="1"/>
</dbReference>
<feature type="transmembrane region" description="Helical" evidence="11">
    <location>
        <begin position="567"/>
        <end position="585"/>
    </location>
</feature>
<dbReference type="Pfam" id="PF07690">
    <property type="entry name" value="MFS_1"/>
    <property type="match status" value="1"/>
</dbReference>
<dbReference type="Proteomes" id="UP001303647">
    <property type="component" value="Unassembled WGS sequence"/>
</dbReference>
<feature type="transmembrane region" description="Helical" evidence="11">
    <location>
        <begin position="283"/>
        <end position="311"/>
    </location>
</feature>
<feature type="transmembrane region" description="Helical" evidence="11">
    <location>
        <begin position="427"/>
        <end position="446"/>
    </location>
</feature>
<feature type="transmembrane region" description="Helical" evidence="11">
    <location>
        <begin position="235"/>
        <end position="257"/>
    </location>
</feature>
<feature type="region of interest" description="Disordered" evidence="10">
    <location>
        <begin position="12"/>
        <end position="64"/>
    </location>
</feature>
<keyword evidence="5 11" id="KW-0812">Transmembrane</keyword>
<dbReference type="FunFam" id="1.20.1250.20:FF:000284">
    <property type="entry name" value="Siderophore iron transporter mirB"/>
    <property type="match status" value="1"/>
</dbReference>
<organism evidence="13 14">
    <name type="scientific">Corynascus novoguineensis</name>
    <dbReference type="NCBI Taxonomy" id="1126955"/>
    <lineage>
        <taxon>Eukaryota</taxon>
        <taxon>Fungi</taxon>
        <taxon>Dikarya</taxon>
        <taxon>Ascomycota</taxon>
        <taxon>Pezizomycotina</taxon>
        <taxon>Sordariomycetes</taxon>
        <taxon>Sordariomycetidae</taxon>
        <taxon>Sordariales</taxon>
        <taxon>Chaetomiaceae</taxon>
        <taxon>Corynascus</taxon>
    </lineage>
</organism>
<evidence type="ECO:0000259" key="12">
    <source>
        <dbReference type="PROSITE" id="PS50850"/>
    </source>
</evidence>
<feature type="transmembrane region" description="Helical" evidence="11">
    <location>
        <begin position="485"/>
        <end position="508"/>
    </location>
</feature>
<evidence type="ECO:0000256" key="9">
    <source>
        <dbReference type="ARBA" id="ARBA00023136"/>
    </source>
</evidence>
<accession>A0AAN7CMI9</accession>
<feature type="compositionally biased region" description="Basic and acidic residues" evidence="10">
    <location>
        <begin position="47"/>
        <end position="59"/>
    </location>
</feature>
<evidence type="ECO:0000256" key="7">
    <source>
        <dbReference type="ARBA" id="ARBA00023004"/>
    </source>
</evidence>
<comment type="caution">
    <text evidence="13">The sequence shown here is derived from an EMBL/GenBank/DDBJ whole genome shotgun (WGS) entry which is preliminary data.</text>
</comment>
<feature type="transmembrane region" description="Helical" evidence="11">
    <location>
        <begin position="118"/>
        <end position="137"/>
    </location>
</feature>
<feature type="transmembrane region" description="Helical" evidence="11">
    <location>
        <begin position="402"/>
        <end position="420"/>
    </location>
</feature>
<reference evidence="13" key="1">
    <citation type="journal article" date="2023" name="Mol. Phylogenet. Evol.">
        <title>Genome-scale phylogeny and comparative genomics of the fungal order Sordariales.</title>
        <authorList>
            <person name="Hensen N."/>
            <person name="Bonometti L."/>
            <person name="Westerberg I."/>
            <person name="Brannstrom I.O."/>
            <person name="Guillou S."/>
            <person name="Cros-Aarteil S."/>
            <person name="Calhoun S."/>
            <person name="Haridas S."/>
            <person name="Kuo A."/>
            <person name="Mondo S."/>
            <person name="Pangilinan J."/>
            <person name="Riley R."/>
            <person name="LaButti K."/>
            <person name="Andreopoulos B."/>
            <person name="Lipzen A."/>
            <person name="Chen C."/>
            <person name="Yan M."/>
            <person name="Daum C."/>
            <person name="Ng V."/>
            <person name="Clum A."/>
            <person name="Steindorff A."/>
            <person name="Ohm R.A."/>
            <person name="Martin F."/>
            <person name="Silar P."/>
            <person name="Natvig D.O."/>
            <person name="Lalanne C."/>
            <person name="Gautier V."/>
            <person name="Ament-Velasquez S.L."/>
            <person name="Kruys A."/>
            <person name="Hutchinson M.I."/>
            <person name="Powell A.J."/>
            <person name="Barry K."/>
            <person name="Miller A.N."/>
            <person name="Grigoriev I.V."/>
            <person name="Debuchy R."/>
            <person name="Gladieux P."/>
            <person name="Hiltunen Thoren M."/>
            <person name="Johannesson H."/>
        </authorList>
    </citation>
    <scope>NUCLEOTIDE SEQUENCE</scope>
    <source>
        <strain evidence="13">CBS 359.72</strain>
    </source>
</reference>
<dbReference type="InterPro" id="IPR036259">
    <property type="entry name" value="MFS_trans_sf"/>
</dbReference>
<dbReference type="GO" id="GO:0006826">
    <property type="term" value="P:iron ion transport"/>
    <property type="evidence" value="ECO:0007669"/>
    <property type="project" value="UniProtKB-KW"/>
</dbReference>
<name>A0AAN7CMI9_9PEZI</name>
<feature type="transmembrane region" description="Helical" evidence="11">
    <location>
        <begin position="323"/>
        <end position="341"/>
    </location>
</feature>
<feature type="transmembrane region" description="Helical" evidence="11">
    <location>
        <begin position="81"/>
        <end position="106"/>
    </location>
</feature>
<evidence type="ECO:0000256" key="2">
    <source>
        <dbReference type="ARBA" id="ARBA00008335"/>
    </source>
</evidence>
<dbReference type="InterPro" id="IPR011701">
    <property type="entry name" value="MFS"/>
</dbReference>
<dbReference type="GO" id="GO:0010106">
    <property type="term" value="P:cellular response to iron ion starvation"/>
    <property type="evidence" value="ECO:0007669"/>
    <property type="project" value="UniProtKB-ARBA"/>
</dbReference>
<evidence type="ECO:0000256" key="4">
    <source>
        <dbReference type="ARBA" id="ARBA00022496"/>
    </source>
</evidence>
<keyword evidence="6 11" id="KW-1133">Transmembrane helix</keyword>
<dbReference type="GO" id="GO:0005886">
    <property type="term" value="C:plasma membrane"/>
    <property type="evidence" value="ECO:0007669"/>
    <property type="project" value="TreeGrafter"/>
</dbReference>
<evidence type="ECO:0000256" key="11">
    <source>
        <dbReference type="SAM" id="Phobius"/>
    </source>
</evidence>
<evidence type="ECO:0000256" key="1">
    <source>
        <dbReference type="ARBA" id="ARBA00004141"/>
    </source>
</evidence>
<keyword evidence="4" id="KW-0410">Iron transport</keyword>
<dbReference type="Gene3D" id="1.20.1250.20">
    <property type="entry name" value="MFS general substrate transporter like domains"/>
    <property type="match status" value="2"/>
</dbReference>